<proteinExistence type="predicted"/>
<reference evidence="1 2" key="1">
    <citation type="journal article" date="2010" name="ChemBioChem">
        <title>Cloning and characterization of the biosynthetic gene cluster of 16-membered macrolide antibiotic FD-891: involvement of a dual functional cytochrome P450 monooxygenase catalyzing epoxidation and hydroxylation.</title>
        <authorList>
            <person name="Kudo F."/>
            <person name="Motegi A."/>
            <person name="Mizoue K."/>
            <person name="Eguchi T."/>
        </authorList>
    </citation>
    <scope>NUCLEOTIDE SEQUENCE [LARGE SCALE GENOMIC DNA]</scope>
    <source>
        <strain evidence="1 2">A-8890</strain>
    </source>
</reference>
<gene>
    <name evidence="1" type="ORF">SGFS_066050</name>
</gene>
<keyword evidence="2" id="KW-1185">Reference proteome</keyword>
<evidence type="ECO:0000313" key="2">
    <source>
        <dbReference type="Proteomes" id="UP001321542"/>
    </source>
</evidence>
<reference evidence="1 2" key="2">
    <citation type="journal article" date="2023" name="ChemBioChem">
        <title>Acyltransferase Domain Exchange between Two Independent Type I Polyketide Synthases in the Same Producer Strain of Macrolide Antibiotics.</title>
        <authorList>
            <person name="Kudo F."/>
            <person name="Kishikawa K."/>
            <person name="Tsuboi K."/>
            <person name="Kido T."/>
            <person name="Usui T."/>
            <person name="Hashimoto J."/>
            <person name="Shin-Ya K."/>
            <person name="Miyanaga A."/>
            <person name="Eguchi T."/>
        </authorList>
    </citation>
    <scope>NUCLEOTIDE SEQUENCE [LARGE SCALE GENOMIC DNA]</scope>
    <source>
        <strain evidence="1 2">A-8890</strain>
    </source>
</reference>
<name>A0ABN5VT92_9ACTN</name>
<evidence type="ECO:0000313" key="1">
    <source>
        <dbReference type="EMBL" id="BBC35311.1"/>
    </source>
</evidence>
<dbReference type="Proteomes" id="UP001321542">
    <property type="component" value="Chromosome"/>
</dbReference>
<sequence length="72" mass="7938">MTEPANPTQGRPLTPLQISRVDFAQRDLEAARAAELADLDPAELILVIERLRGRLDDTLALISELGYVVPNQ</sequence>
<dbReference type="EMBL" id="AP018448">
    <property type="protein sequence ID" value="BBC35311.1"/>
    <property type="molecule type" value="Genomic_DNA"/>
</dbReference>
<organism evidence="1 2">
    <name type="scientific">Streptomyces graminofaciens</name>
    <dbReference type="NCBI Taxonomy" id="68212"/>
    <lineage>
        <taxon>Bacteria</taxon>
        <taxon>Bacillati</taxon>
        <taxon>Actinomycetota</taxon>
        <taxon>Actinomycetes</taxon>
        <taxon>Kitasatosporales</taxon>
        <taxon>Streptomycetaceae</taxon>
        <taxon>Streptomyces</taxon>
    </lineage>
</organism>
<accession>A0ABN5VT92</accession>
<protein>
    <submittedName>
        <fullName evidence="1">Uncharacterized protein</fullName>
    </submittedName>
</protein>
<dbReference type="RefSeq" id="WP_286255533.1">
    <property type="nucleotide sequence ID" value="NZ_AP018448.1"/>
</dbReference>